<evidence type="ECO:0000256" key="1">
    <source>
        <dbReference type="SAM" id="Phobius"/>
    </source>
</evidence>
<feature type="transmembrane region" description="Helical" evidence="1">
    <location>
        <begin position="7"/>
        <end position="33"/>
    </location>
</feature>
<dbReference type="STRING" id="421531.IX38_16160"/>
<organism evidence="2 3">
    <name type="scientific">Chryseobacterium luteum</name>
    <dbReference type="NCBI Taxonomy" id="421531"/>
    <lineage>
        <taxon>Bacteria</taxon>
        <taxon>Pseudomonadati</taxon>
        <taxon>Bacteroidota</taxon>
        <taxon>Flavobacteriia</taxon>
        <taxon>Flavobacteriales</taxon>
        <taxon>Weeksellaceae</taxon>
        <taxon>Chryseobacterium group</taxon>
        <taxon>Chryseobacterium</taxon>
    </lineage>
</organism>
<gene>
    <name evidence="2" type="ORF">IX38_16160</name>
</gene>
<keyword evidence="1" id="KW-1133">Transmembrane helix</keyword>
<feature type="transmembrane region" description="Helical" evidence="1">
    <location>
        <begin position="61"/>
        <end position="80"/>
    </location>
</feature>
<accession>A0A085ZC62</accession>
<comment type="caution">
    <text evidence="2">The sequence shown here is derived from an EMBL/GenBank/DDBJ whole genome shotgun (WGS) entry which is preliminary data.</text>
</comment>
<dbReference type="AlphaFoldDB" id="A0A085ZC62"/>
<dbReference type="EMBL" id="JPRO01000014">
    <property type="protein sequence ID" value="KFF02026.1"/>
    <property type="molecule type" value="Genomic_DNA"/>
</dbReference>
<feature type="transmembrane region" description="Helical" evidence="1">
    <location>
        <begin position="118"/>
        <end position="140"/>
    </location>
</feature>
<keyword evidence="1" id="KW-0472">Membrane</keyword>
<evidence type="ECO:0000313" key="2">
    <source>
        <dbReference type="EMBL" id="KFF02026.1"/>
    </source>
</evidence>
<name>A0A085ZC62_9FLAO</name>
<keyword evidence="3" id="KW-1185">Reference proteome</keyword>
<reference evidence="2 3" key="1">
    <citation type="submission" date="2014-07" db="EMBL/GenBank/DDBJ databases">
        <title>Genome of Chryseobacterium luteum DSM 18605.</title>
        <authorList>
            <person name="Stropko S.J."/>
            <person name="Pipes S.E."/>
            <person name="Newman J.D."/>
        </authorList>
    </citation>
    <scope>NUCLEOTIDE SEQUENCE [LARGE SCALE GENOMIC DNA]</scope>
    <source>
        <strain evidence="2 3">DSM 18605</strain>
    </source>
</reference>
<feature type="transmembrane region" description="Helical" evidence="1">
    <location>
        <begin position="89"/>
        <end position="106"/>
    </location>
</feature>
<sequence>MRNKVFLLTVLNFLFLFFVSILILSFIFFYPYYSQASYEDVTVLNNTDIGRFGFGSIKVNMLFFILKLIFISISTSFLYLKVIYKSQKYISLLIVTSVNLFLYSVFNDYWNWVVYPFGRFSLFNIIVVLSLFFLFWFLVVNSKKFSLK</sequence>
<keyword evidence="1" id="KW-0812">Transmembrane</keyword>
<dbReference type="Proteomes" id="UP000028703">
    <property type="component" value="Unassembled WGS sequence"/>
</dbReference>
<proteinExistence type="predicted"/>
<protein>
    <submittedName>
        <fullName evidence="2">Uncharacterized protein</fullName>
    </submittedName>
</protein>
<evidence type="ECO:0000313" key="3">
    <source>
        <dbReference type="Proteomes" id="UP000028703"/>
    </source>
</evidence>